<evidence type="ECO:0000256" key="9">
    <source>
        <dbReference type="ARBA" id="ARBA00023180"/>
    </source>
</evidence>
<comment type="subcellular location">
    <subcellularLocation>
        <location evidence="1">Golgi apparatus membrane</location>
        <topology evidence="1">Single-pass type II membrane protein</topology>
    </subcellularLocation>
</comment>
<sequence length="455" mass="53109">MKRCKWSYKSPSRRKILILCVTGWLIALLKLLHVERHFFPSKDIYLVEHFLSTSSYVRNRYMYPRNEFQYEINCSSIYEQDPHEIGKSLEIRRKEIVDLADEDVVAMTSDCHVYRSLRKYHLKPVSPEEESFPIAYSLVVHKDAAMVERLIHSLYSRQNIYCIHYDRKAAKSFKSALSNLAKCFPNIFIASKLETVDYAHISRLQADFNCLSDLMDSPVPWKYVINLCGQDFPLRSNFELVAELKKLGGGNMLETSKPSSSKKERFTYHYELMKVPYEYMQMPVKTNISKNAPPHNIEIFVGSAYFVLSREFIHYTLESALAKDFFEWSRDTYSPDEHFWATLVRVPGVPGEVPRSSQDITDLQSKTRLVKWNYLEDYLYPPCTGTHLRSVCIYGAGELRWLLNYGHWFANKIDSKVDPVLVKCLAEKVAEQQKEWVHLSSDEHFLHLSSVNAFI</sequence>
<protein>
    <submittedName>
        <fullName evidence="11">GCNT4 acetylglucosaminyltransferase</fullName>
    </submittedName>
</protein>
<feature type="non-terminal residue" evidence="11">
    <location>
        <position position="455"/>
    </location>
</feature>
<feature type="non-terminal residue" evidence="11">
    <location>
        <position position="1"/>
    </location>
</feature>
<dbReference type="Pfam" id="PF02485">
    <property type="entry name" value="Branch"/>
    <property type="match status" value="1"/>
</dbReference>
<keyword evidence="8" id="KW-0472">Membrane</keyword>
<keyword evidence="4 11" id="KW-0808">Transferase</keyword>
<dbReference type="GO" id="GO:0008375">
    <property type="term" value="F:acetylglucosaminyltransferase activity"/>
    <property type="evidence" value="ECO:0007669"/>
    <property type="project" value="TreeGrafter"/>
</dbReference>
<dbReference type="PANTHER" id="PTHR19297">
    <property type="entry name" value="GLYCOSYLTRANSFERASE 14 FAMILY MEMBER"/>
    <property type="match status" value="1"/>
</dbReference>
<dbReference type="EMBL" id="VZTH01017846">
    <property type="protein sequence ID" value="NXC63600.1"/>
    <property type="molecule type" value="Genomic_DNA"/>
</dbReference>
<evidence type="ECO:0000256" key="10">
    <source>
        <dbReference type="ARBA" id="ARBA00038150"/>
    </source>
</evidence>
<dbReference type="Proteomes" id="UP000557196">
    <property type="component" value="Unassembled WGS sequence"/>
</dbReference>
<dbReference type="AlphaFoldDB" id="A0A7K8I4M6"/>
<name>A0A7K8I4M6_9CORV</name>
<comment type="caution">
    <text evidence="11">The sequence shown here is derived from an EMBL/GenBank/DDBJ whole genome shotgun (WGS) entry which is preliminary data.</text>
</comment>
<evidence type="ECO:0000256" key="5">
    <source>
        <dbReference type="ARBA" id="ARBA00022692"/>
    </source>
</evidence>
<evidence type="ECO:0000256" key="4">
    <source>
        <dbReference type="ARBA" id="ARBA00022679"/>
    </source>
</evidence>
<reference evidence="11 12" key="1">
    <citation type="submission" date="2019-09" db="EMBL/GenBank/DDBJ databases">
        <title>Bird 10,000 Genomes (B10K) Project - Family phase.</title>
        <authorList>
            <person name="Zhang G."/>
        </authorList>
    </citation>
    <scope>NUCLEOTIDE SEQUENCE [LARGE SCALE GENOMIC DNA]</scope>
    <source>
        <strain evidence="11">B10K-DU-029-36</strain>
        <tissue evidence="11">Muscle</tissue>
    </source>
</reference>
<evidence type="ECO:0000256" key="3">
    <source>
        <dbReference type="ARBA" id="ARBA00022676"/>
    </source>
</evidence>
<evidence type="ECO:0000256" key="8">
    <source>
        <dbReference type="ARBA" id="ARBA00023136"/>
    </source>
</evidence>
<keyword evidence="3" id="KW-0328">Glycosyltransferase</keyword>
<keyword evidence="6" id="KW-0735">Signal-anchor</keyword>
<comment type="pathway">
    <text evidence="2">Protein modification; protein glycosylation.</text>
</comment>
<evidence type="ECO:0000313" key="12">
    <source>
        <dbReference type="Proteomes" id="UP000557196"/>
    </source>
</evidence>
<keyword evidence="5" id="KW-0812">Transmembrane</keyword>
<evidence type="ECO:0000256" key="7">
    <source>
        <dbReference type="ARBA" id="ARBA00022989"/>
    </source>
</evidence>
<keyword evidence="12" id="KW-1185">Reference proteome</keyword>
<dbReference type="PANTHER" id="PTHR19297:SF7">
    <property type="entry name" value="BETA-1,3-GALACTOSYL-O-GLYCOSYL-GLYCOPROTEIN BETA-1,6-N-ACETYLGLUCOSAMINYLTRANSFERASE 4"/>
    <property type="match status" value="1"/>
</dbReference>
<evidence type="ECO:0000256" key="6">
    <source>
        <dbReference type="ARBA" id="ARBA00022968"/>
    </source>
</evidence>
<evidence type="ECO:0000256" key="2">
    <source>
        <dbReference type="ARBA" id="ARBA00004922"/>
    </source>
</evidence>
<evidence type="ECO:0000313" key="11">
    <source>
        <dbReference type="EMBL" id="NXC63600.1"/>
    </source>
</evidence>
<proteinExistence type="inferred from homology"/>
<organism evidence="11 12">
    <name type="scientific">Aleadryas rufinucha</name>
    <name type="common">rufous-naped whistler</name>
    <dbReference type="NCBI Taxonomy" id="461220"/>
    <lineage>
        <taxon>Eukaryota</taxon>
        <taxon>Metazoa</taxon>
        <taxon>Chordata</taxon>
        <taxon>Craniata</taxon>
        <taxon>Vertebrata</taxon>
        <taxon>Euteleostomi</taxon>
        <taxon>Archelosauria</taxon>
        <taxon>Archosauria</taxon>
        <taxon>Dinosauria</taxon>
        <taxon>Saurischia</taxon>
        <taxon>Theropoda</taxon>
        <taxon>Coelurosauria</taxon>
        <taxon>Aves</taxon>
        <taxon>Neognathae</taxon>
        <taxon>Neoaves</taxon>
        <taxon>Telluraves</taxon>
        <taxon>Australaves</taxon>
        <taxon>Passeriformes</taxon>
        <taxon>Corvoidea</taxon>
        <taxon>Pachycephalidae</taxon>
        <taxon>Aleadryas</taxon>
    </lineage>
</organism>
<gene>
    <name evidence="11" type="primary">Gcnt4</name>
    <name evidence="11" type="ORF">ALERUF_R07605</name>
</gene>
<dbReference type="GO" id="GO:0000139">
    <property type="term" value="C:Golgi membrane"/>
    <property type="evidence" value="ECO:0007669"/>
    <property type="project" value="UniProtKB-SubCell"/>
</dbReference>
<accession>A0A7K8I4M6</accession>
<keyword evidence="9" id="KW-0325">Glycoprotein</keyword>
<keyword evidence="7" id="KW-1133">Transmembrane helix</keyword>
<evidence type="ECO:0000256" key="1">
    <source>
        <dbReference type="ARBA" id="ARBA00004323"/>
    </source>
</evidence>
<comment type="similarity">
    <text evidence="10">Belongs to the glycosyltransferase 14 family.</text>
</comment>
<dbReference type="InterPro" id="IPR003406">
    <property type="entry name" value="Glyco_trans_14"/>
</dbReference>